<organism evidence="2 3">
    <name type="scientific">Hamadaea flava</name>
    <dbReference type="NCBI Taxonomy" id="1742688"/>
    <lineage>
        <taxon>Bacteria</taxon>
        <taxon>Bacillati</taxon>
        <taxon>Actinomycetota</taxon>
        <taxon>Actinomycetes</taxon>
        <taxon>Micromonosporales</taxon>
        <taxon>Micromonosporaceae</taxon>
        <taxon>Hamadaea</taxon>
    </lineage>
</organism>
<dbReference type="RefSeq" id="WP_253760064.1">
    <property type="nucleotide sequence ID" value="NZ_JAMZDZ010000001.1"/>
</dbReference>
<comment type="caution">
    <text evidence="2">The sequence shown here is derived from an EMBL/GenBank/DDBJ whole genome shotgun (WGS) entry which is preliminary data.</text>
</comment>
<keyword evidence="1" id="KW-0472">Membrane</keyword>
<feature type="transmembrane region" description="Helical" evidence="1">
    <location>
        <begin position="420"/>
        <end position="442"/>
    </location>
</feature>
<evidence type="ECO:0000256" key="1">
    <source>
        <dbReference type="SAM" id="Phobius"/>
    </source>
</evidence>
<feature type="transmembrane region" description="Helical" evidence="1">
    <location>
        <begin position="239"/>
        <end position="262"/>
    </location>
</feature>
<evidence type="ECO:0000313" key="3">
    <source>
        <dbReference type="Proteomes" id="UP001595816"/>
    </source>
</evidence>
<keyword evidence="1" id="KW-1133">Transmembrane helix</keyword>
<gene>
    <name evidence="2" type="ORF">ACFOZ4_04315</name>
</gene>
<proteinExistence type="predicted"/>
<protein>
    <submittedName>
        <fullName evidence="2">DUF6350 family protein</fullName>
    </submittedName>
</protein>
<dbReference type="EMBL" id="JBHSAY010000003">
    <property type="protein sequence ID" value="MFC4129822.1"/>
    <property type="molecule type" value="Genomic_DNA"/>
</dbReference>
<evidence type="ECO:0000313" key="2">
    <source>
        <dbReference type="EMBL" id="MFC4129822.1"/>
    </source>
</evidence>
<feature type="transmembrane region" description="Helical" evidence="1">
    <location>
        <begin position="341"/>
        <end position="364"/>
    </location>
</feature>
<accession>A0ABV8LHM7</accession>
<dbReference type="Proteomes" id="UP001595816">
    <property type="component" value="Unassembled WGS sequence"/>
</dbReference>
<name>A0ABV8LHM7_9ACTN</name>
<dbReference type="Pfam" id="PF19877">
    <property type="entry name" value="DUF6350"/>
    <property type="match status" value="1"/>
</dbReference>
<feature type="transmembrane region" description="Helical" evidence="1">
    <location>
        <begin position="126"/>
        <end position="145"/>
    </location>
</feature>
<reference evidence="3" key="1">
    <citation type="journal article" date="2019" name="Int. J. Syst. Evol. Microbiol.">
        <title>The Global Catalogue of Microorganisms (GCM) 10K type strain sequencing project: providing services to taxonomists for standard genome sequencing and annotation.</title>
        <authorList>
            <consortium name="The Broad Institute Genomics Platform"/>
            <consortium name="The Broad Institute Genome Sequencing Center for Infectious Disease"/>
            <person name="Wu L."/>
            <person name="Ma J."/>
        </authorList>
    </citation>
    <scope>NUCLEOTIDE SEQUENCE [LARGE SCALE GENOMIC DNA]</scope>
    <source>
        <strain evidence="3">CGMCC 4.7289</strain>
    </source>
</reference>
<feature type="transmembrane region" description="Helical" evidence="1">
    <location>
        <begin position="384"/>
        <end position="408"/>
    </location>
</feature>
<feature type="transmembrane region" description="Helical" evidence="1">
    <location>
        <begin position="166"/>
        <end position="188"/>
    </location>
</feature>
<sequence length="456" mass="45896">MAGTPDEETLAAAEARHLSLRETVAFDLHQPAGPSDADEIRVPRQSARGRAAMATTRRVRPLPWPRAMAATVVNALLAALTAVLPVTLLTAGALLAANQPVSTATSVRVGLAGWLLSLGVPLRTDLGTLTLAPLALGALACWRLFRAGVHTTRALGARGSRDLRRVGQIGLLLGVAYAVLTGLSGWFVDAGAIGVAPLRAALHGLVSGAIFAALGALRATGAIAVVARRVPKVIRDATRTGGVAALLVIGAGAGVTGVAVALHGGDANAILAGYRTDVTGQAGVTLVSLALAPNMAVWAAAYLLGPGFAFGPAGVVRASFVGLDDVRLPALPAFAAMPESALGGLANAVLGLPLLAGIAAGWLLTRRRLRPRDGVIPEVRWGHLLTGSILAGPVAGLVLGLAAAVASGRLTTAVGQVGPVPLSVALMGSGVTALGCLIGALGTRPLYEARRRTAAE</sequence>
<feature type="transmembrane region" description="Helical" evidence="1">
    <location>
        <begin position="67"/>
        <end position="97"/>
    </location>
</feature>
<feature type="transmembrane region" description="Helical" evidence="1">
    <location>
        <begin position="200"/>
        <end position="227"/>
    </location>
</feature>
<dbReference type="InterPro" id="IPR045931">
    <property type="entry name" value="DUF6350"/>
</dbReference>
<keyword evidence="1" id="KW-0812">Transmembrane</keyword>
<keyword evidence="3" id="KW-1185">Reference proteome</keyword>